<keyword evidence="1" id="KW-0812">Transmembrane</keyword>
<keyword evidence="1" id="KW-0472">Membrane</keyword>
<protein>
    <submittedName>
        <fullName evidence="2">Uncharacterized protein</fullName>
    </submittedName>
</protein>
<keyword evidence="1" id="KW-1133">Transmembrane helix</keyword>
<dbReference type="Proteomes" id="UP000005070">
    <property type="component" value="Unassembled WGS sequence"/>
</dbReference>
<evidence type="ECO:0000313" key="2">
    <source>
        <dbReference type="EMBL" id="EID18644.1"/>
    </source>
</evidence>
<feature type="transmembrane region" description="Helical" evidence="1">
    <location>
        <begin position="60"/>
        <end position="79"/>
    </location>
</feature>
<accession>A0AAD2SUG4</accession>
<proteinExistence type="predicted"/>
<dbReference type="GeneID" id="93848196"/>
<evidence type="ECO:0000256" key="1">
    <source>
        <dbReference type="SAM" id="Phobius"/>
    </source>
</evidence>
<dbReference type="RefSeq" id="WP_006270636.1">
    <property type="nucleotide sequence ID" value="NZ_AICQ01000052.1"/>
</dbReference>
<dbReference type="EMBL" id="AICQ01000052">
    <property type="protein sequence ID" value="EID18644.1"/>
    <property type="molecule type" value="Genomic_DNA"/>
</dbReference>
<comment type="caution">
    <text evidence="2">The sequence shown here is derived from an EMBL/GenBank/DDBJ whole genome shotgun (WGS) entry which is preliminary data.</text>
</comment>
<feature type="transmembrane region" description="Helical" evidence="1">
    <location>
        <begin position="140"/>
        <end position="158"/>
    </location>
</feature>
<sequence length="177" mass="20831">MKSEETEKNPLKIVWIARKNLLPKSIWKVFISVILLIWILDNFVPDSIVRINYSAVSLDKFIVLSVSALAFILSMFTFCRETYSMNDFSDFFVTRPKVYYEYLADYLFPSFLWFSILIMSVIRLIIILTLPDTIIHNLKLFYLSVVFLALITTMTVIIRNMNRFTNKVVMQGKRDET</sequence>
<feature type="transmembrane region" description="Helical" evidence="1">
    <location>
        <begin position="106"/>
        <end position="128"/>
    </location>
</feature>
<gene>
    <name evidence="2" type="ORF">HMPREF1044_1468</name>
</gene>
<organism evidence="2 3">
    <name type="scientific">Streptococcus constellatus subsp. constellatus SK53</name>
    <dbReference type="NCBI Taxonomy" id="1095730"/>
    <lineage>
        <taxon>Bacteria</taxon>
        <taxon>Bacillati</taxon>
        <taxon>Bacillota</taxon>
        <taxon>Bacilli</taxon>
        <taxon>Lactobacillales</taxon>
        <taxon>Streptococcaceae</taxon>
        <taxon>Streptococcus</taxon>
        <taxon>Streptococcus anginosus group</taxon>
    </lineage>
</organism>
<dbReference type="AlphaFoldDB" id="A0AAD2SUG4"/>
<reference evidence="2 3" key="1">
    <citation type="submission" date="2012-01" db="EMBL/GenBank/DDBJ databases">
        <authorList>
            <person name="Harkins D.M."/>
            <person name="Madupu R."/>
            <person name="Durkin A.S."/>
            <person name="Torralba M."/>
            <person name="Methe B."/>
            <person name="Sutton G.G."/>
            <person name="Nelson K.E."/>
        </authorList>
    </citation>
    <scope>NUCLEOTIDE SEQUENCE [LARGE SCALE GENOMIC DNA]</scope>
    <source>
        <strain evidence="2 3">SK53</strain>
    </source>
</reference>
<feature type="transmembrane region" description="Helical" evidence="1">
    <location>
        <begin position="21"/>
        <end position="40"/>
    </location>
</feature>
<name>A0AAD2SUG4_STRCV</name>
<evidence type="ECO:0000313" key="3">
    <source>
        <dbReference type="Proteomes" id="UP000005070"/>
    </source>
</evidence>